<protein>
    <submittedName>
        <fullName evidence="2">Uncharacterized protein</fullName>
    </submittedName>
</protein>
<evidence type="ECO:0000313" key="3">
    <source>
        <dbReference type="Proteomes" id="UP000275078"/>
    </source>
</evidence>
<feature type="region of interest" description="Disordered" evidence="1">
    <location>
        <begin position="209"/>
        <end position="244"/>
    </location>
</feature>
<dbReference type="EMBL" id="ML119801">
    <property type="protein sequence ID" value="RPA74090.1"/>
    <property type="molecule type" value="Genomic_DNA"/>
</dbReference>
<feature type="compositionally biased region" description="Basic residues" evidence="1">
    <location>
        <begin position="221"/>
        <end position="236"/>
    </location>
</feature>
<accession>A0A3N4HQM0</accession>
<evidence type="ECO:0000256" key="1">
    <source>
        <dbReference type="SAM" id="MobiDB-lite"/>
    </source>
</evidence>
<dbReference type="AlphaFoldDB" id="A0A3N4HQM0"/>
<reference evidence="2 3" key="1">
    <citation type="journal article" date="2018" name="Nat. Ecol. Evol.">
        <title>Pezizomycetes genomes reveal the molecular basis of ectomycorrhizal truffle lifestyle.</title>
        <authorList>
            <person name="Murat C."/>
            <person name="Payen T."/>
            <person name="Noel B."/>
            <person name="Kuo A."/>
            <person name="Morin E."/>
            <person name="Chen J."/>
            <person name="Kohler A."/>
            <person name="Krizsan K."/>
            <person name="Balestrini R."/>
            <person name="Da Silva C."/>
            <person name="Montanini B."/>
            <person name="Hainaut M."/>
            <person name="Levati E."/>
            <person name="Barry K.W."/>
            <person name="Belfiori B."/>
            <person name="Cichocki N."/>
            <person name="Clum A."/>
            <person name="Dockter R.B."/>
            <person name="Fauchery L."/>
            <person name="Guy J."/>
            <person name="Iotti M."/>
            <person name="Le Tacon F."/>
            <person name="Lindquist E.A."/>
            <person name="Lipzen A."/>
            <person name="Malagnac F."/>
            <person name="Mello A."/>
            <person name="Molinier V."/>
            <person name="Miyauchi S."/>
            <person name="Poulain J."/>
            <person name="Riccioni C."/>
            <person name="Rubini A."/>
            <person name="Sitrit Y."/>
            <person name="Splivallo R."/>
            <person name="Traeger S."/>
            <person name="Wang M."/>
            <person name="Zifcakova L."/>
            <person name="Wipf D."/>
            <person name="Zambonelli A."/>
            <person name="Paolocci F."/>
            <person name="Nowrousian M."/>
            <person name="Ottonello S."/>
            <person name="Baldrian P."/>
            <person name="Spatafora J.W."/>
            <person name="Henrissat B."/>
            <person name="Nagy L.G."/>
            <person name="Aury J.M."/>
            <person name="Wincker P."/>
            <person name="Grigoriev I.V."/>
            <person name="Bonfante P."/>
            <person name="Martin F.M."/>
        </authorList>
    </citation>
    <scope>NUCLEOTIDE SEQUENCE [LARGE SCALE GENOMIC DNA]</scope>
    <source>
        <strain evidence="2 3">RN42</strain>
    </source>
</reference>
<organism evidence="2 3">
    <name type="scientific">Ascobolus immersus RN42</name>
    <dbReference type="NCBI Taxonomy" id="1160509"/>
    <lineage>
        <taxon>Eukaryota</taxon>
        <taxon>Fungi</taxon>
        <taxon>Dikarya</taxon>
        <taxon>Ascomycota</taxon>
        <taxon>Pezizomycotina</taxon>
        <taxon>Pezizomycetes</taxon>
        <taxon>Pezizales</taxon>
        <taxon>Ascobolaceae</taxon>
        <taxon>Ascobolus</taxon>
    </lineage>
</organism>
<sequence length="244" mass="28431">MVRKIPYLYRRVHYLDKRVSVVEEEASRERKAQTLEAFLVPGLFLLSSPYSEPRREHLHAEVRRLFEFFPRSVAPRNNEARIVERERERERERKPCYGFERMAQNIVLLAVSISNRLRASGAQIVQLRSWSLLIIPIVNKLPKSEKLARKEVDANSKGRSGVTYAYPSRQLVGRACLKEISLCGRSVGGGTYRTKRLRQLKETKELRLGQFGGANKQTTTGKRRQSHKRRKRRRRTGVNMQCIK</sequence>
<keyword evidence="3" id="KW-1185">Reference proteome</keyword>
<evidence type="ECO:0000313" key="2">
    <source>
        <dbReference type="EMBL" id="RPA74090.1"/>
    </source>
</evidence>
<gene>
    <name evidence="2" type="ORF">BJ508DRAFT_340637</name>
</gene>
<dbReference type="Proteomes" id="UP000275078">
    <property type="component" value="Unassembled WGS sequence"/>
</dbReference>
<name>A0A3N4HQM0_ASCIM</name>
<proteinExistence type="predicted"/>